<dbReference type="KEGG" id="age:AA314_05704"/>
<accession>A0AAC8TFK6</accession>
<sequence length="470" mass="49663">MDATPPPAVRVRWLVAGAFLPAPSGRRFLLTEASFAEQLGRAGSGLSVTIRDRLGSGDASSHTLSFDGLEAFQLSAVIDALPDLRTLRAVRDALSGAKGLGPQDAARLEEGLGPGLLSSALAGALRGTQSPQEARDAALALIEEALFGTARDILQHPRVARLESAWRGLHWLWTHCPASAGMDIEVLDVEPHQLVDALTQGLDVPALQRPDACFLLEPLDDVDTLHRLAALGEQAWLPMVVAVREAPEPEAWSRLRADEASRWLCAARNPVVMMAEQHGEVHRECFTSPALALAALLAASFRDTRTFGRLVGPGSGTRAPAVWRPGGRSPVATEVGLSLREQQQLAARGVVGVGGWWDSNAVLLAAAPTVYGGRDATPLPAQLLTGRIVRLAEELAERLPAGASQDAVSAVFTRAAEAFLPTGGAGRACQLQGKLVSTGNGERAVQVFAALKPELAGTHVQLEFTLPLHG</sequence>
<dbReference type="AlphaFoldDB" id="A0AAC8TFK6"/>
<dbReference type="Proteomes" id="UP000256345">
    <property type="component" value="Unassembled WGS sequence"/>
</dbReference>
<proteinExistence type="predicted"/>
<evidence type="ECO:0000313" key="5">
    <source>
        <dbReference type="Proteomes" id="UP000256345"/>
    </source>
</evidence>
<reference evidence="2 4" key="1">
    <citation type="submission" date="2015-05" db="EMBL/GenBank/DDBJ databases">
        <title>Genome assembly of Archangium gephyra DSM 2261.</title>
        <authorList>
            <person name="Sharma G."/>
            <person name="Subramanian S."/>
        </authorList>
    </citation>
    <scope>NUCLEOTIDE SEQUENCE [LARGE SCALE GENOMIC DNA]</scope>
    <source>
        <strain evidence="2 4">DSM 2261</strain>
    </source>
</reference>
<evidence type="ECO:0000259" key="1">
    <source>
        <dbReference type="Pfam" id="PF05943"/>
    </source>
</evidence>
<dbReference type="RefSeq" id="WP_047857975.1">
    <property type="nucleotide sequence ID" value="NZ_CP011509.1"/>
</dbReference>
<dbReference type="InterPro" id="IPR044031">
    <property type="entry name" value="TssC1_N"/>
</dbReference>
<dbReference type="Pfam" id="PF05943">
    <property type="entry name" value="VipB"/>
    <property type="match status" value="1"/>
</dbReference>
<dbReference type="EMBL" id="CP011509">
    <property type="protein sequence ID" value="AKJ04078.1"/>
    <property type="molecule type" value="Genomic_DNA"/>
</dbReference>
<name>A0AAC8TFK6_9BACT</name>
<dbReference type="Proteomes" id="UP000035579">
    <property type="component" value="Chromosome"/>
</dbReference>
<gene>
    <name evidence="2" type="ORF">AA314_05704</name>
    <name evidence="3" type="ORF">ATI61_101827</name>
</gene>
<evidence type="ECO:0000313" key="2">
    <source>
        <dbReference type="EMBL" id="AKJ04078.1"/>
    </source>
</evidence>
<evidence type="ECO:0000313" key="3">
    <source>
        <dbReference type="EMBL" id="REG37840.1"/>
    </source>
</evidence>
<organism evidence="2 4">
    <name type="scientific">Archangium gephyra</name>
    <dbReference type="NCBI Taxonomy" id="48"/>
    <lineage>
        <taxon>Bacteria</taxon>
        <taxon>Pseudomonadati</taxon>
        <taxon>Myxococcota</taxon>
        <taxon>Myxococcia</taxon>
        <taxon>Myxococcales</taxon>
        <taxon>Cystobacterineae</taxon>
        <taxon>Archangiaceae</taxon>
        <taxon>Archangium</taxon>
    </lineage>
</organism>
<feature type="domain" description="TssC1 N-terminal" evidence="1">
    <location>
        <begin position="137"/>
        <end position="203"/>
    </location>
</feature>
<dbReference type="EMBL" id="QUMU01000001">
    <property type="protein sequence ID" value="REG37840.1"/>
    <property type="molecule type" value="Genomic_DNA"/>
</dbReference>
<evidence type="ECO:0000313" key="4">
    <source>
        <dbReference type="Proteomes" id="UP000035579"/>
    </source>
</evidence>
<protein>
    <submittedName>
        <fullName evidence="3">Component of type VI protein secretion system</fullName>
    </submittedName>
</protein>
<reference evidence="3 5" key="2">
    <citation type="submission" date="2018-08" db="EMBL/GenBank/DDBJ databases">
        <title>Genomic Encyclopedia of Archaeal and Bacterial Type Strains, Phase II (KMG-II): from individual species to whole genera.</title>
        <authorList>
            <person name="Goeker M."/>
        </authorList>
    </citation>
    <scope>NUCLEOTIDE SEQUENCE [LARGE SCALE GENOMIC DNA]</scope>
    <source>
        <strain evidence="3 5">DSM 2261</strain>
    </source>
</reference>
<keyword evidence="5" id="KW-1185">Reference proteome</keyword>